<accession>A0A7J7YMB3</accession>
<evidence type="ECO:0000256" key="2">
    <source>
        <dbReference type="ARBA" id="ARBA00008376"/>
    </source>
</evidence>
<evidence type="ECO:0000256" key="3">
    <source>
        <dbReference type="ARBA" id="ARBA00022490"/>
    </source>
</evidence>
<keyword evidence="3" id="KW-0963">Cytoplasm</keyword>
<dbReference type="Gene3D" id="1.20.120.230">
    <property type="entry name" value="Alpha-catenin/vinculin-like"/>
    <property type="match status" value="1"/>
</dbReference>
<dbReference type="SUPFAM" id="SSF47220">
    <property type="entry name" value="alpha-catenin/vinculin-like"/>
    <property type="match status" value="1"/>
</dbReference>
<comment type="subcellular location">
    <subcellularLocation>
        <location evidence="1">Cytoplasm</location>
    </subcellularLocation>
</comment>
<dbReference type="InterPro" id="IPR006077">
    <property type="entry name" value="Vinculin/catenin"/>
</dbReference>
<dbReference type="EMBL" id="JACAGB010000005">
    <property type="protein sequence ID" value="KAF6363133.1"/>
    <property type="molecule type" value="Genomic_DNA"/>
</dbReference>
<organism evidence="4 5">
    <name type="scientific">Pipistrellus kuhlii</name>
    <name type="common">Kuhl's pipistrelle</name>
    <dbReference type="NCBI Taxonomy" id="59472"/>
    <lineage>
        <taxon>Eukaryota</taxon>
        <taxon>Metazoa</taxon>
        <taxon>Chordata</taxon>
        <taxon>Craniata</taxon>
        <taxon>Vertebrata</taxon>
        <taxon>Euteleostomi</taxon>
        <taxon>Mammalia</taxon>
        <taxon>Eutheria</taxon>
        <taxon>Laurasiatheria</taxon>
        <taxon>Chiroptera</taxon>
        <taxon>Yangochiroptera</taxon>
        <taxon>Vespertilionidae</taxon>
        <taxon>Pipistrellus</taxon>
    </lineage>
</organism>
<name>A0A7J7YMB3_PIPKU</name>
<evidence type="ECO:0000313" key="4">
    <source>
        <dbReference type="EMBL" id="KAF6363133.1"/>
    </source>
</evidence>
<evidence type="ECO:0000256" key="1">
    <source>
        <dbReference type="ARBA" id="ARBA00004496"/>
    </source>
</evidence>
<dbReference type="GO" id="GO:0051015">
    <property type="term" value="F:actin filament binding"/>
    <property type="evidence" value="ECO:0007669"/>
    <property type="project" value="InterPro"/>
</dbReference>
<dbReference type="GO" id="GO:0005737">
    <property type="term" value="C:cytoplasm"/>
    <property type="evidence" value="ECO:0007669"/>
    <property type="project" value="UniProtKB-SubCell"/>
</dbReference>
<dbReference type="Proteomes" id="UP000558488">
    <property type="component" value="Unassembled WGS sequence"/>
</dbReference>
<evidence type="ECO:0000313" key="5">
    <source>
        <dbReference type="Proteomes" id="UP000558488"/>
    </source>
</evidence>
<reference evidence="4 5" key="1">
    <citation type="journal article" date="2020" name="Nature">
        <title>Six reference-quality genomes reveal evolution of bat adaptations.</title>
        <authorList>
            <person name="Jebb D."/>
            <person name="Huang Z."/>
            <person name="Pippel M."/>
            <person name="Hughes G.M."/>
            <person name="Lavrichenko K."/>
            <person name="Devanna P."/>
            <person name="Winkler S."/>
            <person name="Jermiin L.S."/>
            <person name="Skirmuntt E.C."/>
            <person name="Katzourakis A."/>
            <person name="Burkitt-Gray L."/>
            <person name="Ray D.A."/>
            <person name="Sullivan K.A.M."/>
            <person name="Roscito J.G."/>
            <person name="Kirilenko B.M."/>
            <person name="Davalos L.M."/>
            <person name="Corthals A.P."/>
            <person name="Power M.L."/>
            <person name="Jones G."/>
            <person name="Ransome R.D."/>
            <person name="Dechmann D.K.N."/>
            <person name="Locatelli A.G."/>
            <person name="Puechmaille S.J."/>
            <person name="Fedrigo O."/>
            <person name="Jarvis E.D."/>
            <person name="Hiller M."/>
            <person name="Vernes S.C."/>
            <person name="Myers E.W."/>
            <person name="Teeling E.C."/>
        </authorList>
    </citation>
    <scope>NUCLEOTIDE SEQUENCE [LARGE SCALE GENOMIC DNA]</scope>
    <source>
        <strain evidence="4">MPipKuh1</strain>
        <tissue evidence="4">Flight muscle</tissue>
    </source>
</reference>
<comment type="similarity">
    <text evidence="2">Belongs to the vinculin/alpha-catenin family.</text>
</comment>
<gene>
    <name evidence="4" type="ORF">mPipKuh1_010130</name>
</gene>
<dbReference type="InterPro" id="IPR036723">
    <property type="entry name" value="Alpha-catenin/vinculin-like_sf"/>
</dbReference>
<dbReference type="Pfam" id="PF01044">
    <property type="entry name" value="Vinculin"/>
    <property type="match status" value="1"/>
</dbReference>
<keyword evidence="5" id="KW-1185">Reference proteome</keyword>
<comment type="caution">
    <text evidence="4">The sequence shown here is derived from an EMBL/GenBank/DDBJ whole genome shotgun (WGS) entry which is preliminary data.</text>
</comment>
<dbReference type="GO" id="GO:0007155">
    <property type="term" value="P:cell adhesion"/>
    <property type="evidence" value="ECO:0007669"/>
    <property type="project" value="InterPro"/>
</dbReference>
<dbReference type="AlphaFoldDB" id="A0A7J7YMB3"/>
<sequence length="159" mass="18202">MGEHSRTTKTKEDIGTIEKETAVAWTKVEMVFMERLSGMENYFDHSHHPGSIRDWAARVIHIIDAEMENYEAGVYIEKVLEGIKLFSETVMPCFPEQVEVVIAALSANVPQPFVKNEITSCKRTEAWKCGVDWLCCGFVNLLTCSYEEKNEEKKAKVFF</sequence>
<protein>
    <submittedName>
        <fullName evidence="4">Uncharacterized protein</fullName>
    </submittedName>
</protein>
<proteinExistence type="inferred from homology"/>